<reference evidence="1 2" key="1">
    <citation type="submission" date="2020-02" db="EMBL/GenBank/DDBJ databases">
        <title>Draft genome sequence of Haematococcus lacustris strain NIES-144.</title>
        <authorList>
            <person name="Morimoto D."/>
            <person name="Nakagawa S."/>
            <person name="Yoshida T."/>
            <person name="Sawayama S."/>
        </authorList>
    </citation>
    <scope>NUCLEOTIDE SEQUENCE [LARGE SCALE GENOMIC DNA]</scope>
    <source>
        <strain evidence="1 2">NIES-144</strain>
    </source>
</reference>
<evidence type="ECO:0000313" key="2">
    <source>
        <dbReference type="Proteomes" id="UP000485058"/>
    </source>
</evidence>
<dbReference type="EMBL" id="BLLF01000402">
    <property type="protein sequence ID" value="GFH11418.1"/>
    <property type="molecule type" value="Genomic_DNA"/>
</dbReference>
<gene>
    <name evidence="1" type="ORF">HaLaN_06911</name>
</gene>
<proteinExistence type="predicted"/>
<comment type="caution">
    <text evidence="1">The sequence shown here is derived from an EMBL/GenBank/DDBJ whole genome shotgun (WGS) entry which is preliminary data.</text>
</comment>
<dbReference type="AlphaFoldDB" id="A0A699YUP4"/>
<protein>
    <submittedName>
        <fullName evidence="1">Uncharacterized protein</fullName>
    </submittedName>
</protein>
<keyword evidence="2" id="KW-1185">Reference proteome</keyword>
<evidence type="ECO:0000313" key="1">
    <source>
        <dbReference type="EMBL" id="GFH11418.1"/>
    </source>
</evidence>
<name>A0A699YUP4_HAELA</name>
<organism evidence="1 2">
    <name type="scientific">Haematococcus lacustris</name>
    <name type="common">Green alga</name>
    <name type="synonym">Haematococcus pluvialis</name>
    <dbReference type="NCBI Taxonomy" id="44745"/>
    <lineage>
        <taxon>Eukaryota</taxon>
        <taxon>Viridiplantae</taxon>
        <taxon>Chlorophyta</taxon>
        <taxon>core chlorophytes</taxon>
        <taxon>Chlorophyceae</taxon>
        <taxon>CS clade</taxon>
        <taxon>Chlamydomonadales</taxon>
        <taxon>Haematococcaceae</taxon>
        <taxon>Haematococcus</taxon>
    </lineage>
</organism>
<dbReference type="Proteomes" id="UP000485058">
    <property type="component" value="Unassembled WGS sequence"/>
</dbReference>
<accession>A0A699YUP4</accession>
<sequence length="92" mass="9082">MVVDILAPAPDPGLHTASAAAVPTWGPGWPLGRCRLSLLLPDAGGGALLEPATAGWCGGHCLGRWHASPGASGAWGGCTAGRVGALRYPGMG</sequence>